<reference evidence="3 4" key="1">
    <citation type="journal article" date="2019" name="Int. J. Syst. Evol. Microbiol.">
        <title>The Global Catalogue of Microorganisms (GCM) 10K type strain sequencing project: providing services to taxonomists for standard genome sequencing and annotation.</title>
        <authorList>
            <consortium name="The Broad Institute Genomics Platform"/>
            <consortium name="The Broad Institute Genome Sequencing Center for Infectious Disease"/>
            <person name="Wu L."/>
            <person name="Ma J."/>
        </authorList>
    </citation>
    <scope>NUCLEOTIDE SEQUENCE [LARGE SCALE GENOMIC DNA]</scope>
    <source>
        <strain evidence="3 4">LMG 29247</strain>
    </source>
</reference>
<dbReference type="EMBL" id="JBHSWV010000022">
    <property type="protein sequence ID" value="MFC6763825.1"/>
    <property type="molecule type" value="Genomic_DNA"/>
</dbReference>
<evidence type="ECO:0000313" key="4">
    <source>
        <dbReference type="Proteomes" id="UP001596383"/>
    </source>
</evidence>
<name>A0ABD5SLA5_9EURY</name>
<evidence type="ECO:0000313" key="3">
    <source>
        <dbReference type="EMBL" id="MFC6763825.1"/>
    </source>
</evidence>
<proteinExistence type="predicted"/>
<evidence type="ECO:0000259" key="2">
    <source>
        <dbReference type="Pfam" id="PF13796"/>
    </source>
</evidence>
<keyword evidence="1" id="KW-1133">Transmembrane helix</keyword>
<feature type="transmembrane region" description="Helical" evidence="1">
    <location>
        <begin position="204"/>
        <end position="228"/>
    </location>
</feature>
<protein>
    <submittedName>
        <fullName evidence="3">Sensor domain-containing protein</fullName>
    </submittedName>
</protein>
<keyword evidence="1" id="KW-0812">Transmembrane</keyword>
<dbReference type="InterPro" id="IPR025828">
    <property type="entry name" value="Put_sensor_dom"/>
</dbReference>
<feature type="domain" description="Putative sensor" evidence="2">
    <location>
        <begin position="34"/>
        <end position="239"/>
    </location>
</feature>
<feature type="transmembrane region" description="Helical" evidence="1">
    <location>
        <begin position="122"/>
        <end position="145"/>
    </location>
</feature>
<feature type="transmembrane region" description="Helical" evidence="1">
    <location>
        <begin position="59"/>
        <end position="82"/>
    </location>
</feature>
<feature type="transmembrane region" description="Helical" evidence="1">
    <location>
        <begin position="32"/>
        <end position="53"/>
    </location>
</feature>
<gene>
    <name evidence="3" type="ORF">ACFQE6_01720</name>
</gene>
<evidence type="ECO:0000256" key="1">
    <source>
        <dbReference type="SAM" id="Phobius"/>
    </source>
</evidence>
<keyword evidence="1" id="KW-0472">Membrane</keyword>
<dbReference type="RefSeq" id="WP_273736923.1">
    <property type="nucleotide sequence ID" value="NZ_JAQIVI010000022.1"/>
</dbReference>
<organism evidence="3 4">
    <name type="scientific">Natrinema soli</name>
    <dbReference type="NCBI Taxonomy" id="1930624"/>
    <lineage>
        <taxon>Archaea</taxon>
        <taxon>Methanobacteriati</taxon>
        <taxon>Methanobacteriota</taxon>
        <taxon>Stenosarchaea group</taxon>
        <taxon>Halobacteria</taxon>
        <taxon>Halobacteriales</taxon>
        <taxon>Natrialbaceae</taxon>
        <taxon>Natrinema</taxon>
    </lineage>
</organism>
<keyword evidence="4" id="KW-1185">Reference proteome</keyword>
<sequence length="250" mass="27405">MSTKNPPETHSLGGFLGRWIGAPARLQTYRNLLYVLSMFPLGIAYFNVLIIGFTTGLGLTIVLVGVPIVVGVLAVATGLAGFERTLVRVLLDVEVPVERVPNDRGLWTIVKRLVTDLRTWMAVAYLVSVFVFGSVAFGVIASLVATSWSFLSAPLYYEDAPVVAYGPIPRGDFALDILFGWDTLLVGLRTTFRLGSWQVDTLPGALFVACLGLALLFLVTLPLVNVLASVWGRYARVMLTVPRYWRRLAD</sequence>
<dbReference type="AlphaFoldDB" id="A0ABD5SLA5"/>
<dbReference type="Proteomes" id="UP001596383">
    <property type="component" value="Unassembled WGS sequence"/>
</dbReference>
<accession>A0ABD5SLA5</accession>
<comment type="caution">
    <text evidence="3">The sequence shown here is derived from an EMBL/GenBank/DDBJ whole genome shotgun (WGS) entry which is preliminary data.</text>
</comment>
<dbReference type="Pfam" id="PF13796">
    <property type="entry name" value="Sensor"/>
    <property type="match status" value="1"/>
</dbReference>